<dbReference type="SUPFAM" id="SSF51735">
    <property type="entry name" value="NAD(P)-binding Rossmann-fold domains"/>
    <property type="match status" value="1"/>
</dbReference>
<comment type="catalytic activity">
    <reaction evidence="7 8">
        <text>UDP-alpha-D-glucose + 2 NAD(+) + H2O = UDP-alpha-D-glucuronate + 2 NADH + 3 H(+)</text>
        <dbReference type="Rhea" id="RHEA:23596"/>
        <dbReference type="ChEBI" id="CHEBI:15377"/>
        <dbReference type="ChEBI" id="CHEBI:15378"/>
        <dbReference type="ChEBI" id="CHEBI:57540"/>
        <dbReference type="ChEBI" id="CHEBI:57945"/>
        <dbReference type="ChEBI" id="CHEBI:58052"/>
        <dbReference type="ChEBI" id="CHEBI:58885"/>
        <dbReference type="EC" id="1.1.1.22"/>
    </reaction>
</comment>
<dbReference type="Gene3D" id="3.40.50.720">
    <property type="entry name" value="NAD(P)-binding Rossmann-like Domain"/>
    <property type="match status" value="2"/>
</dbReference>
<dbReference type="Pfam" id="PF03720">
    <property type="entry name" value="UDPG_MGDP_dh_C"/>
    <property type="match status" value="1"/>
</dbReference>
<dbReference type="SMART" id="SM00984">
    <property type="entry name" value="UDPG_MGDP_dh_C"/>
    <property type="match status" value="1"/>
</dbReference>
<reference evidence="10 11" key="1">
    <citation type="submission" date="2016-04" db="EMBL/GenBank/DDBJ databases">
        <title>Complete genome sequence of Pseudomonas sp. LAB-08 isolated from TCE contaminated aquifer soil.</title>
        <authorList>
            <person name="Dohra H."/>
            <person name="Suzuki K."/>
            <person name="Fatma A."/>
            <person name="Inuzuka Y."/>
            <person name="Honjo M."/>
            <person name="Tashiro Y."/>
            <person name="Futamata H."/>
        </authorList>
    </citation>
    <scope>NUCLEOTIDE SEQUENCE [LARGE SCALE GENOMIC DNA]</scope>
    <source>
        <strain evidence="10 11">LAB-08</strain>
    </source>
</reference>
<evidence type="ECO:0000256" key="8">
    <source>
        <dbReference type="PIRNR" id="PIRNR000124"/>
    </source>
</evidence>
<evidence type="ECO:0000313" key="11">
    <source>
        <dbReference type="Proteomes" id="UP000218595"/>
    </source>
</evidence>
<evidence type="ECO:0000256" key="4">
    <source>
        <dbReference type="ARBA" id="ARBA00015132"/>
    </source>
</evidence>
<organism evidence="10 11">
    <name type="scientific">Pseudomonas izuensis</name>
    <dbReference type="NCBI Taxonomy" id="2684212"/>
    <lineage>
        <taxon>Bacteria</taxon>
        <taxon>Pseudomonadati</taxon>
        <taxon>Pseudomonadota</taxon>
        <taxon>Gammaproteobacteria</taxon>
        <taxon>Pseudomonadales</taxon>
        <taxon>Pseudomonadaceae</taxon>
        <taxon>Pseudomonas</taxon>
    </lineage>
</organism>
<feature type="domain" description="UDP-glucose/GDP-mannose dehydrogenase C-terminal" evidence="9">
    <location>
        <begin position="320"/>
        <end position="424"/>
    </location>
</feature>
<comment type="similarity">
    <text evidence="2 8">Belongs to the UDP-glucose/GDP-mannose dehydrogenase family.</text>
</comment>
<dbReference type="Gene3D" id="1.20.5.100">
    <property type="entry name" value="Cytochrome c1, transmembrane anchor, C-terminal"/>
    <property type="match status" value="1"/>
</dbReference>
<dbReference type="NCBIfam" id="TIGR03026">
    <property type="entry name" value="NDP-sugDHase"/>
    <property type="match status" value="1"/>
</dbReference>
<sequence>MKLTVFGTGYVGLVQATVLADAGHTVCCVDKDVNKIAKLKDGVIPIYEPGLSALVKKNYEAGRLIFTTDAAEGVGFAEIQFIAVGTPPGEDGSADLQYVLAVAETIASHMQDKKVVINKSTVPVGTADKVKEKISDVLSARECAFEFHVVSNPEFLKEGSAVSDCQKPDRIIIGTDSDYVIDLMRALYEPFSRNHEKIIVMDVRSSELTKYTANCLLATKISFMNEIACLAEMLGADIESVRKGIGADQRIGYQFIYPGCGYGGSCFPKDVKALEHTAQQLDFVPHILNAVETVNRKQKRRLFEQVQYHYENKLQGKTFALWGLAFKPNTDDIREASSLELMRLLWEAGANVQAYDPKAMEEAQKLYPAHPNLRLMGTKEAALQGADGLIIVTEWQDFRAPDFEIIKKSLKDPVIFDGRNLFDPGRVAKQGFHYYGIGRGLSIRPVM</sequence>
<dbReference type="InterPro" id="IPR014027">
    <property type="entry name" value="UDP-Glc/GDP-Man_DH_C"/>
</dbReference>
<dbReference type="PANTHER" id="PTHR43750">
    <property type="entry name" value="UDP-GLUCOSE 6-DEHYDROGENASE TUAD"/>
    <property type="match status" value="1"/>
</dbReference>
<evidence type="ECO:0000256" key="5">
    <source>
        <dbReference type="ARBA" id="ARBA00023002"/>
    </source>
</evidence>
<comment type="pathway">
    <text evidence="1">Nucleotide-sugar biosynthesis; UDP-alpha-D-glucuronate biosynthesis; UDP-alpha-D-glucuronate from UDP-alpha-D-glucose: step 1/1.</text>
</comment>
<dbReference type="EC" id="1.1.1.22" evidence="3 8"/>
<dbReference type="PANTHER" id="PTHR43750:SF3">
    <property type="entry name" value="UDP-GLUCOSE 6-DEHYDROGENASE TUAD"/>
    <property type="match status" value="1"/>
</dbReference>
<dbReference type="Pfam" id="PF03721">
    <property type="entry name" value="UDPG_MGDP_dh_N"/>
    <property type="match status" value="1"/>
</dbReference>
<evidence type="ECO:0000313" key="10">
    <source>
        <dbReference type="EMBL" id="BCX67106.1"/>
    </source>
</evidence>
<dbReference type="InterPro" id="IPR036220">
    <property type="entry name" value="UDP-Glc/GDP-Man_DH_C_sf"/>
</dbReference>
<dbReference type="SUPFAM" id="SSF52413">
    <property type="entry name" value="UDP-glucose/GDP-mannose dehydrogenase C-terminal domain"/>
    <property type="match status" value="1"/>
</dbReference>
<dbReference type="InterPro" id="IPR008927">
    <property type="entry name" value="6-PGluconate_DH-like_C_sf"/>
</dbReference>
<dbReference type="PIRSF" id="PIRSF000124">
    <property type="entry name" value="UDPglc_GDPman_dh"/>
    <property type="match status" value="1"/>
</dbReference>
<dbReference type="RefSeq" id="WP_096512613.1">
    <property type="nucleotide sequence ID" value="NZ_AP017423.2"/>
</dbReference>
<dbReference type="InterPro" id="IPR017476">
    <property type="entry name" value="UDP-Glc/GDP-Man"/>
</dbReference>
<evidence type="ECO:0000256" key="3">
    <source>
        <dbReference type="ARBA" id="ARBA00012954"/>
    </source>
</evidence>
<evidence type="ECO:0000256" key="2">
    <source>
        <dbReference type="ARBA" id="ARBA00006601"/>
    </source>
</evidence>
<dbReference type="InterPro" id="IPR014026">
    <property type="entry name" value="UDP-Glc/GDP-Man_DH_dimer"/>
</dbReference>
<keyword evidence="5 8" id="KW-0560">Oxidoreductase</keyword>
<dbReference type="Proteomes" id="UP000218595">
    <property type="component" value="Chromosome"/>
</dbReference>
<evidence type="ECO:0000256" key="6">
    <source>
        <dbReference type="ARBA" id="ARBA00023027"/>
    </source>
</evidence>
<dbReference type="PIRSF" id="PIRSF500134">
    <property type="entry name" value="UDPglc_DH_bac"/>
    <property type="match status" value="1"/>
</dbReference>
<evidence type="ECO:0000256" key="7">
    <source>
        <dbReference type="ARBA" id="ARBA00047473"/>
    </source>
</evidence>
<gene>
    <name evidence="10" type="ORF">LAB08_R17300</name>
</gene>
<accession>A0ABM7RPF4</accession>
<dbReference type="SUPFAM" id="SSF48179">
    <property type="entry name" value="6-phosphogluconate dehydrogenase C-terminal domain-like"/>
    <property type="match status" value="1"/>
</dbReference>
<dbReference type="InterPro" id="IPR001732">
    <property type="entry name" value="UDP-Glc/GDP-Man_DH_N"/>
</dbReference>
<dbReference type="Pfam" id="PF00984">
    <property type="entry name" value="UDPG_MGDP_dh"/>
    <property type="match status" value="1"/>
</dbReference>
<name>A0ABM7RPF4_9PSED</name>
<dbReference type="EMBL" id="AP017423">
    <property type="protein sequence ID" value="BCX67106.1"/>
    <property type="molecule type" value="Genomic_DNA"/>
</dbReference>
<evidence type="ECO:0000259" key="9">
    <source>
        <dbReference type="SMART" id="SM00984"/>
    </source>
</evidence>
<proteinExistence type="inferred from homology"/>
<dbReference type="InterPro" id="IPR028357">
    <property type="entry name" value="UDPglc_DH_bac"/>
</dbReference>
<evidence type="ECO:0000256" key="1">
    <source>
        <dbReference type="ARBA" id="ARBA00004701"/>
    </source>
</evidence>
<protein>
    <recommendedName>
        <fullName evidence="4 8">UDP-glucose 6-dehydrogenase</fullName>
        <ecNumber evidence="3 8">1.1.1.22</ecNumber>
    </recommendedName>
</protein>
<dbReference type="InterPro" id="IPR036291">
    <property type="entry name" value="NAD(P)-bd_dom_sf"/>
</dbReference>
<keyword evidence="6 8" id="KW-0520">NAD</keyword>
<keyword evidence="11" id="KW-1185">Reference proteome</keyword>